<dbReference type="AlphaFoldDB" id="A0A7S2UCT4"/>
<reference evidence="3" key="1">
    <citation type="submission" date="2021-01" db="EMBL/GenBank/DDBJ databases">
        <authorList>
            <person name="Corre E."/>
            <person name="Pelletier E."/>
            <person name="Niang G."/>
            <person name="Scheremetjew M."/>
            <person name="Finn R."/>
            <person name="Kale V."/>
            <person name="Holt S."/>
            <person name="Cochrane G."/>
            <person name="Meng A."/>
            <person name="Brown T."/>
            <person name="Cohen L."/>
        </authorList>
    </citation>
    <scope>NUCLEOTIDE SEQUENCE</scope>
    <source>
        <strain evidence="3">CCMP2084</strain>
    </source>
</reference>
<evidence type="ECO:0000256" key="2">
    <source>
        <dbReference type="SAM" id="SignalP"/>
    </source>
</evidence>
<evidence type="ECO:0000313" key="3">
    <source>
        <dbReference type="EMBL" id="CAD9813815.1"/>
    </source>
</evidence>
<dbReference type="EMBL" id="HBHQ01008445">
    <property type="protein sequence ID" value="CAD9813815.1"/>
    <property type="molecule type" value="Transcribed_RNA"/>
</dbReference>
<evidence type="ECO:0000256" key="1">
    <source>
        <dbReference type="SAM" id="MobiDB-lite"/>
    </source>
</evidence>
<organism evidence="3">
    <name type="scientific">Attheya septentrionalis</name>
    <dbReference type="NCBI Taxonomy" id="420275"/>
    <lineage>
        <taxon>Eukaryota</taxon>
        <taxon>Sar</taxon>
        <taxon>Stramenopiles</taxon>
        <taxon>Ochrophyta</taxon>
        <taxon>Bacillariophyta</taxon>
        <taxon>Coscinodiscophyceae</taxon>
        <taxon>Chaetocerotophycidae</taxon>
        <taxon>Chaetocerotales</taxon>
        <taxon>Attheyaceae</taxon>
        <taxon>Attheya</taxon>
    </lineage>
</organism>
<proteinExistence type="predicted"/>
<name>A0A7S2UCT4_9STRA</name>
<sequence length="490" mass="54151">MQFRGSVVSAAVAMAALSLSLESVSGFLPAAPRHAAAAAVRDGETRLFISSWGRKKNKKVVPLDPEKSIQAYIVPPEPVAAKEQLIGTTVLVSGWVRDKERTDQFVFDLLNHEDNGAFDFTKIIAFVDDTKFAKKRLLSRSARYTGLLDKLDFVQASEPGALPTVEQLAGVKNWLAHVPDANLDLLTQIAGLAKQADSIDNVSVLVTQANAASGVAPMLEALKAFEGGPTFSIVAVGDISEKAEGSVPYELLDLSNATATAALTEGIVLNNATLSRGESLRLVTECFALASASNKAFTFQEVYDVNQTEAKIIRGLREAGYTRPQEIDHMITKGPAAYLQACADFKTKKPDGPTSEGEWLAKMDAEAKKKDLEEREKREKERDDVKQKEIDDIAREWAKREYFRQSMSGDMPYSEEEYITSIWERALFEGDLKYRMLRGQETDERKELAEFQVKQAKKQEAMLEQARKNLHGIEDEPVPATLKSAKDDDE</sequence>
<feature type="signal peptide" evidence="2">
    <location>
        <begin position="1"/>
        <end position="26"/>
    </location>
</feature>
<feature type="chain" id="PRO_5031538456" evidence="2">
    <location>
        <begin position="27"/>
        <end position="490"/>
    </location>
</feature>
<gene>
    <name evidence="3" type="ORF">ASEP1449_LOCUS5640</name>
</gene>
<feature type="region of interest" description="Disordered" evidence="1">
    <location>
        <begin position="368"/>
        <end position="387"/>
    </location>
</feature>
<feature type="region of interest" description="Disordered" evidence="1">
    <location>
        <begin position="468"/>
        <end position="490"/>
    </location>
</feature>
<keyword evidence="2" id="KW-0732">Signal</keyword>
<accession>A0A7S2UCT4</accession>
<protein>
    <submittedName>
        <fullName evidence="3">Uncharacterized protein</fullName>
    </submittedName>
</protein>